<evidence type="ECO:0000259" key="7">
    <source>
        <dbReference type="SMART" id="SM00864"/>
    </source>
</evidence>
<dbReference type="GO" id="GO:0005874">
    <property type="term" value="C:microtubule"/>
    <property type="evidence" value="ECO:0007669"/>
    <property type="project" value="UniProtKB-KW"/>
</dbReference>
<evidence type="ECO:0000256" key="4">
    <source>
        <dbReference type="ARBA" id="ARBA00023134"/>
    </source>
</evidence>
<dbReference type="InterPro" id="IPR036525">
    <property type="entry name" value="Tubulin/FtsZ_GTPase_sf"/>
</dbReference>
<dbReference type="SMART" id="SM00864">
    <property type="entry name" value="Tubulin"/>
    <property type="match status" value="1"/>
</dbReference>
<evidence type="ECO:0000256" key="2">
    <source>
        <dbReference type="ARBA" id="ARBA00022701"/>
    </source>
</evidence>
<dbReference type="GO" id="GO:0007017">
    <property type="term" value="P:microtubule-based process"/>
    <property type="evidence" value="ECO:0007669"/>
    <property type="project" value="InterPro"/>
</dbReference>
<dbReference type="InterPro" id="IPR000217">
    <property type="entry name" value="Tubulin"/>
</dbReference>
<reference evidence="8" key="1">
    <citation type="submission" date="2021-05" db="EMBL/GenBank/DDBJ databases">
        <authorList>
            <person name="Alioto T."/>
            <person name="Alioto T."/>
            <person name="Gomez Garrido J."/>
        </authorList>
    </citation>
    <scope>NUCLEOTIDE SEQUENCE</scope>
</reference>
<feature type="domain" description="Tubulin/FtsZ GTPase" evidence="7">
    <location>
        <begin position="2"/>
        <end position="151"/>
    </location>
</feature>
<organism evidence="8">
    <name type="scientific">Cacopsylla melanoneura</name>
    <dbReference type="NCBI Taxonomy" id="428564"/>
    <lineage>
        <taxon>Eukaryota</taxon>
        <taxon>Metazoa</taxon>
        <taxon>Ecdysozoa</taxon>
        <taxon>Arthropoda</taxon>
        <taxon>Hexapoda</taxon>
        <taxon>Insecta</taxon>
        <taxon>Pterygota</taxon>
        <taxon>Neoptera</taxon>
        <taxon>Paraneoptera</taxon>
        <taxon>Hemiptera</taxon>
        <taxon>Sternorrhyncha</taxon>
        <taxon>Psylloidea</taxon>
        <taxon>Psyllidae</taxon>
        <taxon>Psyllinae</taxon>
        <taxon>Cacopsylla</taxon>
    </lineage>
</organism>
<dbReference type="PRINTS" id="PR01161">
    <property type="entry name" value="TUBULIN"/>
</dbReference>
<dbReference type="GO" id="GO:0005525">
    <property type="term" value="F:GTP binding"/>
    <property type="evidence" value="ECO:0007669"/>
    <property type="project" value="UniProtKB-UniRule"/>
</dbReference>
<dbReference type="Pfam" id="PF00091">
    <property type="entry name" value="Tubulin"/>
    <property type="match status" value="1"/>
</dbReference>
<dbReference type="SUPFAM" id="SSF52490">
    <property type="entry name" value="Tubulin nucleotide-binding domain-like"/>
    <property type="match status" value="1"/>
</dbReference>
<proteinExistence type="inferred from homology"/>
<dbReference type="Gene3D" id="3.40.50.1440">
    <property type="entry name" value="Tubulin/FtsZ, GTPase domain"/>
    <property type="match status" value="1"/>
</dbReference>
<dbReference type="PROSITE" id="PS00227">
    <property type="entry name" value="TUBULIN"/>
    <property type="match status" value="1"/>
</dbReference>
<dbReference type="PANTHER" id="PTHR11588">
    <property type="entry name" value="TUBULIN"/>
    <property type="match status" value="1"/>
</dbReference>
<protein>
    <submittedName>
        <fullName evidence="8">Tubulin alpha chain, testis-specific</fullName>
    </submittedName>
</protein>
<evidence type="ECO:0000256" key="6">
    <source>
        <dbReference type="SAM" id="MobiDB-lite"/>
    </source>
</evidence>
<sequence length="151" mass="16710">MYSPTYQCLSSGYHFEFNYPGPTDLYVLRYLEFGSRGPKDLYSPTYQCTGLQGFLIFHSFGGGTGSGFTSLLMERLSVDYGKKSKLEFAIYPAPQGSTAVVEPYNSILATHTTLEHSDCAFMFDNEAIYESSRDTPLSGLPTTSKGTRRSA</sequence>
<evidence type="ECO:0000313" key="8">
    <source>
        <dbReference type="EMBL" id="CAG6640684.1"/>
    </source>
</evidence>
<keyword evidence="4 5" id="KW-0342">GTP-binding</keyword>
<dbReference type="InterPro" id="IPR004057">
    <property type="entry name" value="Epsilon_tubulin"/>
</dbReference>
<keyword evidence="2 5" id="KW-0493">Microtubule</keyword>
<dbReference type="InterPro" id="IPR017975">
    <property type="entry name" value="Tubulin_CS"/>
</dbReference>
<keyword evidence="3 5" id="KW-0547">Nucleotide-binding</keyword>
<evidence type="ECO:0000256" key="5">
    <source>
        <dbReference type="RuleBase" id="RU000352"/>
    </source>
</evidence>
<dbReference type="EMBL" id="HBUF01113382">
    <property type="protein sequence ID" value="CAG6640684.1"/>
    <property type="molecule type" value="Transcribed_RNA"/>
</dbReference>
<evidence type="ECO:0000256" key="1">
    <source>
        <dbReference type="ARBA" id="ARBA00009636"/>
    </source>
</evidence>
<dbReference type="EMBL" id="HBUF01113383">
    <property type="protein sequence ID" value="CAG6640686.1"/>
    <property type="molecule type" value="Transcribed_RNA"/>
</dbReference>
<dbReference type="PRINTS" id="PR01519">
    <property type="entry name" value="EPSLNTUBULIN"/>
</dbReference>
<accession>A0A8D8W0S1</accession>
<evidence type="ECO:0000256" key="3">
    <source>
        <dbReference type="ARBA" id="ARBA00022741"/>
    </source>
</evidence>
<name>A0A8D8W0S1_9HEMI</name>
<comment type="similarity">
    <text evidence="1 5">Belongs to the tubulin family.</text>
</comment>
<dbReference type="EMBL" id="HBUF01113384">
    <property type="protein sequence ID" value="CAG6640688.1"/>
    <property type="molecule type" value="Transcribed_RNA"/>
</dbReference>
<dbReference type="InterPro" id="IPR003008">
    <property type="entry name" value="Tubulin_FtsZ_GTPase"/>
</dbReference>
<dbReference type="AlphaFoldDB" id="A0A8D8W0S1"/>
<feature type="region of interest" description="Disordered" evidence="6">
    <location>
        <begin position="132"/>
        <end position="151"/>
    </location>
</feature>